<dbReference type="Proteomes" id="UP000582837">
    <property type="component" value="Unassembled WGS sequence"/>
</dbReference>
<dbReference type="PROSITE" id="PS00455">
    <property type="entry name" value="AMP_BINDING"/>
    <property type="match status" value="1"/>
</dbReference>
<dbReference type="FunFam" id="3.30.300.30:FF:000010">
    <property type="entry name" value="Enterobactin synthetase component F"/>
    <property type="match status" value="1"/>
</dbReference>
<dbReference type="InterPro" id="IPR010060">
    <property type="entry name" value="NRPS_synth"/>
</dbReference>
<dbReference type="SUPFAM" id="SSF52777">
    <property type="entry name" value="CoA-dependent acyltransferases"/>
    <property type="match status" value="4"/>
</dbReference>
<dbReference type="EMBL" id="JACHIA010000013">
    <property type="protein sequence ID" value="MBB6072196.1"/>
    <property type="molecule type" value="Genomic_DNA"/>
</dbReference>
<dbReference type="InterPro" id="IPR006162">
    <property type="entry name" value="Ppantetheine_attach_site"/>
</dbReference>
<dbReference type="InterPro" id="IPR020845">
    <property type="entry name" value="AMP-binding_CS"/>
</dbReference>
<dbReference type="SUPFAM" id="SSF47336">
    <property type="entry name" value="ACP-like"/>
    <property type="match status" value="1"/>
</dbReference>
<dbReference type="InterPro" id="IPR036736">
    <property type="entry name" value="ACP-like_sf"/>
</dbReference>
<evidence type="ECO:0000259" key="5">
    <source>
        <dbReference type="PROSITE" id="PS50075"/>
    </source>
</evidence>
<protein>
    <submittedName>
        <fullName evidence="6">Amino acid adenylation domain-containing protein/non-ribosomal peptide synthase protein (TIGR01720 family)</fullName>
    </submittedName>
</protein>
<comment type="caution">
    <text evidence="6">The sequence shown here is derived from an EMBL/GenBank/DDBJ whole genome shotgun (WGS) entry which is preliminary data.</text>
</comment>
<dbReference type="InterPro" id="IPR009081">
    <property type="entry name" value="PP-bd_ACP"/>
</dbReference>
<dbReference type="InterPro" id="IPR045851">
    <property type="entry name" value="AMP-bd_C_sf"/>
</dbReference>
<evidence type="ECO:0000313" key="7">
    <source>
        <dbReference type="Proteomes" id="UP000582837"/>
    </source>
</evidence>
<gene>
    <name evidence="6" type="ORF">HNQ61_003858</name>
</gene>
<feature type="domain" description="Carrier" evidence="5">
    <location>
        <begin position="1031"/>
        <end position="1105"/>
    </location>
</feature>
<keyword evidence="3" id="KW-0596">Phosphopantetheine</keyword>
<dbReference type="InterPro" id="IPR020806">
    <property type="entry name" value="PKS_PP-bd"/>
</dbReference>
<dbReference type="GO" id="GO:0031177">
    <property type="term" value="F:phosphopantetheine binding"/>
    <property type="evidence" value="ECO:0007669"/>
    <property type="project" value="InterPro"/>
</dbReference>
<dbReference type="InterPro" id="IPR001242">
    <property type="entry name" value="Condensation_dom"/>
</dbReference>
<dbReference type="CDD" id="cd19534">
    <property type="entry name" value="E_NRPS"/>
    <property type="match status" value="1"/>
</dbReference>
<evidence type="ECO:0000256" key="4">
    <source>
        <dbReference type="ARBA" id="ARBA00022553"/>
    </source>
</evidence>
<name>A0A841H2P0_9BACT</name>
<dbReference type="Gene3D" id="3.30.559.30">
    <property type="entry name" value="Nonribosomal peptide synthetase, condensation domain"/>
    <property type="match status" value="2"/>
</dbReference>
<evidence type="ECO:0000256" key="3">
    <source>
        <dbReference type="ARBA" id="ARBA00022450"/>
    </source>
</evidence>
<organism evidence="6 7">
    <name type="scientific">Longimicrobium terrae</name>
    <dbReference type="NCBI Taxonomy" id="1639882"/>
    <lineage>
        <taxon>Bacteria</taxon>
        <taxon>Pseudomonadati</taxon>
        <taxon>Gemmatimonadota</taxon>
        <taxon>Longimicrobiia</taxon>
        <taxon>Longimicrobiales</taxon>
        <taxon>Longimicrobiaceae</taxon>
        <taxon>Longimicrobium</taxon>
    </lineage>
</organism>
<comment type="cofactor">
    <cofactor evidence="1">
        <name>pantetheine 4'-phosphate</name>
        <dbReference type="ChEBI" id="CHEBI:47942"/>
    </cofactor>
</comment>
<dbReference type="PROSITE" id="PS50075">
    <property type="entry name" value="CARRIER"/>
    <property type="match status" value="1"/>
</dbReference>
<dbReference type="InterPro" id="IPR000873">
    <property type="entry name" value="AMP-dep_synth/lig_dom"/>
</dbReference>
<dbReference type="InterPro" id="IPR025110">
    <property type="entry name" value="AMP-bd_C"/>
</dbReference>
<evidence type="ECO:0000256" key="2">
    <source>
        <dbReference type="ARBA" id="ARBA00006432"/>
    </source>
</evidence>
<evidence type="ECO:0000256" key="1">
    <source>
        <dbReference type="ARBA" id="ARBA00001957"/>
    </source>
</evidence>
<dbReference type="RefSeq" id="WP_170032163.1">
    <property type="nucleotide sequence ID" value="NZ_JABDTL010000001.1"/>
</dbReference>
<dbReference type="FunFam" id="3.30.559.10:FF:000012">
    <property type="entry name" value="Non-ribosomal peptide synthetase"/>
    <property type="match status" value="1"/>
</dbReference>
<dbReference type="Pfam" id="PF00550">
    <property type="entry name" value="PP-binding"/>
    <property type="match status" value="1"/>
</dbReference>
<dbReference type="Pfam" id="PF00501">
    <property type="entry name" value="AMP-binding"/>
    <property type="match status" value="1"/>
</dbReference>
<dbReference type="Gene3D" id="3.40.50.980">
    <property type="match status" value="2"/>
</dbReference>
<dbReference type="CDD" id="cd12117">
    <property type="entry name" value="A_NRPS_Srf_like"/>
    <property type="match status" value="1"/>
</dbReference>
<dbReference type="SMART" id="SM00823">
    <property type="entry name" value="PKS_PP"/>
    <property type="match status" value="1"/>
</dbReference>
<dbReference type="FunFam" id="2.30.38.10:FF:000001">
    <property type="entry name" value="Non-ribosomal peptide synthetase PvdI"/>
    <property type="match status" value="1"/>
</dbReference>
<keyword evidence="7" id="KW-1185">Reference proteome</keyword>
<dbReference type="Pfam" id="PF13193">
    <property type="entry name" value="AMP-binding_C"/>
    <property type="match status" value="1"/>
</dbReference>
<reference evidence="6 7" key="1">
    <citation type="submission" date="2020-08" db="EMBL/GenBank/DDBJ databases">
        <title>Genomic Encyclopedia of Type Strains, Phase IV (KMG-IV): sequencing the most valuable type-strain genomes for metagenomic binning, comparative biology and taxonomic classification.</title>
        <authorList>
            <person name="Goeker M."/>
        </authorList>
    </citation>
    <scope>NUCLEOTIDE SEQUENCE [LARGE SCALE GENOMIC DNA]</scope>
    <source>
        <strain evidence="6 7">DSM 29007</strain>
    </source>
</reference>
<dbReference type="GO" id="GO:0003824">
    <property type="term" value="F:catalytic activity"/>
    <property type="evidence" value="ECO:0007669"/>
    <property type="project" value="InterPro"/>
</dbReference>
<dbReference type="CDD" id="cd19531">
    <property type="entry name" value="LCL_NRPS-like"/>
    <property type="match status" value="1"/>
</dbReference>
<dbReference type="Gene3D" id="2.30.38.10">
    <property type="entry name" value="Luciferase, Domain 3"/>
    <property type="match status" value="1"/>
</dbReference>
<dbReference type="FunFam" id="1.10.1200.10:FF:000005">
    <property type="entry name" value="Nonribosomal peptide synthetase 1"/>
    <property type="match status" value="1"/>
</dbReference>
<dbReference type="Gene3D" id="3.30.559.10">
    <property type="entry name" value="Chloramphenicol acetyltransferase-like domain"/>
    <property type="match status" value="2"/>
</dbReference>
<evidence type="ECO:0000313" key="6">
    <source>
        <dbReference type="EMBL" id="MBB6072196.1"/>
    </source>
</evidence>
<dbReference type="PROSITE" id="PS00012">
    <property type="entry name" value="PHOSPHOPANTETHEINE"/>
    <property type="match status" value="1"/>
</dbReference>
<dbReference type="Gene3D" id="3.30.300.30">
    <property type="match status" value="1"/>
</dbReference>
<dbReference type="PANTHER" id="PTHR45398:SF1">
    <property type="entry name" value="ENZYME, PUTATIVE (JCVI)-RELATED"/>
    <property type="match status" value="1"/>
</dbReference>
<dbReference type="NCBIfam" id="TIGR01720">
    <property type="entry name" value="NRPS-para261"/>
    <property type="match status" value="1"/>
</dbReference>
<keyword evidence="4" id="KW-0597">Phosphoprotein</keyword>
<dbReference type="InterPro" id="IPR010071">
    <property type="entry name" value="AA_adenyl_dom"/>
</dbReference>
<proteinExistence type="inferred from homology"/>
<dbReference type="PANTHER" id="PTHR45398">
    <property type="match status" value="1"/>
</dbReference>
<dbReference type="Pfam" id="PF00668">
    <property type="entry name" value="Condensation"/>
    <property type="match status" value="2"/>
</dbReference>
<comment type="similarity">
    <text evidence="2">Belongs to the ATP-dependent AMP-binding enzyme family.</text>
</comment>
<accession>A0A841H2P0</accession>
<dbReference type="Gene3D" id="1.10.1200.10">
    <property type="entry name" value="ACP-like"/>
    <property type="match status" value="1"/>
</dbReference>
<dbReference type="SUPFAM" id="SSF56801">
    <property type="entry name" value="Acetyl-CoA synthetase-like"/>
    <property type="match status" value="1"/>
</dbReference>
<sequence>MSNQTSARPSDRLSEAQRLLLQRRLAGQVKPANSRGAITRRGGGPVHPMSWAQERLWYLDQLEPGNPFYNIPIASLVSARLDVAVLERTLTEIVRRHEGLRTVFRLVDGQPKQIVQPAYPISVEIEEMRGPNGEAAQEDVIRQRVSEEGGRTFDLAAGPLMRAKLLRVSDADYALVIVVHHIVTDGWSMPIITRELDELYGAFVQGLPSPLPELEIQYADYSAWQREYLTGDTLQRQVDYWRGHMEGAPTLELPSDRPRPPVQTHRGAIHRFVWNAALTDRLRELGVRTGSSMNMLIMTGYYLMLHRYSGQDDIVVGTLLGNRNRAETEPVVGFFVNSAPIRVRLRPEMSFLDLAAQVRTAVLDGDAHQDLPFDRIVDAVTSERDPSRNPLFQVMYFHHTFVRNLHHKEHSEVGSGLNIRALFQETGVSLVDTHATKFDQTFATLEMNGQLANMVEYSSDLWDPATMARMLDHVRVLLESACDRPDAPIATLPITSDEERRQLLAWGTGPESTSQAATVVALLDERADAAPHAPAVEYADARLTYADLRAQMDGIARGLAGMGVRSGDRVGLLTGQSARMVAVLGGILKAGASVVPLDPEYPTDRLAFMVEDSGVRLVLGTGDPLAAFAARGTATVDVTDAVAFAAGDDIPLPAAPGPDAEAYIIYTSGSTGRPKGVRLTHRGVVRTVHQPDYVTLGATDRVAQSANLSFDASIFEVWAPLVNGACSVGVDRDVLLDTAAYASALRQRGITHAFITTQLFNRHVRQMPEIFAPLAAVLFGGEQVDADAVRICLRGGAPGRLLHMYGPSEDTVYATAHHVTAVDDDAATVPIGRPIAATRAYVLDAHGLLCGIGVPGELYVAGEGVAAGYVGRPELTAERFAVDPFAADGSRMYRTGDRVRWLENGTLEFMGREDDQVKVRGFRIEPGEVEAALRAHELVREAFVHAPRQPGGERRLVAYVAGEDGDTLEAADFRTFLRTRLPDYMVPSVFVALDALPLTPNGKVDRKRLPDADTVRTERAATAAAAGGVDAPRDEAERVLCELWAEVLRLEHVGIHDNFFALGGDSILSIQIIARAAQRGVRVTPRQMFIHQTVAELAAVAAAAQEPLAEQDVVAGPLPLTPVQRWFLGQELPDPAHFNLALLLEMRDVSRAEDVQAAVAAVMAHHDALRLRFRRGEQGWTAENAGVDGPLPFERIDLSAVPADRVDDEVAARASALQTSLDLADGPLVRFALLDLGAGRASRLLMIAHHLVVDAISLGLLMADLESAYRQIARGAEVRLPAKTTSFRQWAETLEAHARSAAAGDELPFWTSQGGASALPRDGEGKNTEAAAERITVQLDEEQTRALLQEVPPVYGTQINDALLAALAMAFHAWTGAGDLRIDLEGHGREDLFEGVDLSRTAGWFTAIYPVRLALPATGDPGDTLKSVKEQLRAVPSRGLGYGLLRWMADEETRRTLAAIPAPEVSFNYLGQMDGGAAGESLFTQLHADVGPTRGPAGARSHLIGVDALVAEGRLHVTWAFAPGVHRPETVERLAAGYLDALRTLIAHCRDPQAGGFTPSDFDLAGLDQGGLDALMAQLGG</sequence>
<dbReference type="GO" id="GO:0044550">
    <property type="term" value="P:secondary metabolite biosynthetic process"/>
    <property type="evidence" value="ECO:0007669"/>
    <property type="project" value="UniProtKB-ARBA"/>
</dbReference>
<dbReference type="InterPro" id="IPR023213">
    <property type="entry name" value="CAT-like_dom_sf"/>
</dbReference>
<dbReference type="NCBIfam" id="TIGR01733">
    <property type="entry name" value="AA-adenyl-dom"/>
    <property type="match status" value="1"/>
</dbReference>